<feature type="compositionally biased region" description="Pro residues" evidence="19">
    <location>
        <begin position="600"/>
        <end position="614"/>
    </location>
</feature>
<keyword evidence="7" id="KW-0597">Phosphoprotein</keyword>
<dbReference type="AlphaFoldDB" id="A0A811YYU0"/>
<feature type="region of interest" description="Disordered" evidence="19">
    <location>
        <begin position="951"/>
        <end position="1054"/>
    </location>
</feature>
<keyword evidence="22" id="KW-1185">Reference proteome</keyword>
<comment type="caution">
    <text evidence="21">The sequence shown here is derived from an EMBL/GenBank/DDBJ whole genome shotgun (WGS) entry which is preliminary data.</text>
</comment>
<feature type="region of interest" description="Disordered" evidence="19">
    <location>
        <begin position="1"/>
        <end position="122"/>
    </location>
</feature>
<evidence type="ECO:0000256" key="17">
    <source>
        <dbReference type="ARBA" id="ARBA00075575"/>
    </source>
</evidence>
<evidence type="ECO:0000256" key="5">
    <source>
        <dbReference type="ARBA" id="ARBA00022490"/>
    </source>
</evidence>
<keyword evidence="6" id="KW-1017">Isopeptide bond</keyword>
<evidence type="ECO:0000256" key="16">
    <source>
        <dbReference type="ARBA" id="ARBA00067870"/>
    </source>
</evidence>
<feature type="compositionally biased region" description="Acidic residues" evidence="19">
    <location>
        <begin position="112"/>
        <end position="122"/>
    </location>
</feature>
<feature type="compositionally biased region" description="Acidic residues" evidence="19">
    <location>
        <begin position="202"/>
        <end position="225"/>
    </location>
</feature>
<sequence length="1207" mass="133446">MAAALGAGGGAGAGDDDFDQFDKPGAERSWRRRAADEDWDSELEDDLLGEDLLSGKKNQSDLSDEELNDDLLQSDNEDEENFSSQGVTISLNTTSGMVTSFELSDNTNDQSGEQESEYEQGEDELVYHKSDGSELYAHEYPEEGQYEGHDAELTEDHMEYVEEPEEEQLYNDEVLDIEINEPLDEFTDEEYLQACGQQGLQEQEDCVAEGELDDLQVAPETEEGSMETLELQKDIKEESDEEDDDDEESGRLRFKTERKEGTIIRLSDVTRERRNIPETLELSAEAKAALLEFEERERQHKQGRYGSRRGGRRGGSVVCRGMGDQRRDSGERARMKDHRPALLPTQPPGVTHSPRLIPPPQPQPPPPPPPPPPQQQPIRSLFQQQQLQPLLPLQHPHHASPPQGVHMPPQIEAPRVMMTPPPVTPQQPKNIHINPHFKGAVVTPVQVPLLPVPSQPRPAVGPQRFPGPPEFPQHTPGPVPSNFSQPPRLPLQDQWRAPPPPQERDPFFLGVSGEPRFPSHLFLEQRSPPPPPPPPTLLSSTHPVPTPSPLPFTQPGPAFNQQGQQPVFPRERPVRPTLQPPGPVGILHFSQPGSGATRPFIPPRQPFLPGPGQPFLPTHAQPNLQGPLHPPLPPPHQPQPQPQQQPPLQPQHQPPLQPPPQHQPPPQPPHQPQHHHHLSVPPPPLMPMSSQPQFRPHVQAAQPPPSSGRMQCPQRQGLRHNTTSQNVTKRPMQQMQPTAPRNSNLRELPIAPSHVMEMSSSRCSSTPAAPVKPLASTSPPTRPGGGPRSTQGKTEAKVKPVSPVVQPKEEAKTEPEFPDEDEETRLYRLKIEEQKRLREEILKQKELRRQQQAGARKKELLERLAQQQQQLHLPPTAAEQEQQAASPLPTNGNPLLPFPGAQVRQNVKNRLLVKNQDVTVSNVQPKTSNFVPSGANMQYQGQQMKPLKHLRQARTVPQSPAQHKVLQVKPADGEGPPPPSQTTRVASLQGRPPDAKPGAKRTVMHRANSGGGDGPHVSSKVRVIKLSGGQGGESDGFFHPEGQPQRLPQPPEVRQQPARKVTLTKGALQQPQHPPVGSHVHSAGPPGIKSIQGIHPAKKVIMHGRGRGVAGAMGRGRLMPNKQNLRVVECKPQPCVVSVEGLSSSTTDVQLKNLLMSVGPIQSLQMLPQQRKAIAKFKEPAHALAFQQKFHRHMIDLSHINVALIVE</sequence>
<feature type="compositionally biased region" description="Acidic residues" evidence="19">
    <location>
        <begin position="237"/>
        <end position="248"/>
    </location>
</feature>
<keyword evidence="11" id="KW-0007">Acetylation</keyword>
<feature type="region of interest" description="Disordered" evidence="19">
    <location>
        <begin position="414"/>
        <end position="433"/>
    </location>
</feature>
<evidence type="ECO:0000256" key="9">
    <source>
        <dbReference type="ARBA" id="ARBA00022843"/>
    </source>
</evidence>
<dbReference type="FunFam" id="3.30.70.330:FF:000245">
    <property type="entry name" value="RNA-binding protein 33 isoform X4"/>
    <property type="match status" value="1"/>
</dbReference>
<keyword evidence="8" id="KW-0509">mRNA transport</keyword>
<reference evidence="21" key="1">
    <citation type="submission" date="2020-12" db="EMBL/GenBank/DDBJ databases">
        <authorList>
            <consortium name="Molecular Ecology Group"/>
        </authorList>
    </citation>
    <scope>NUCLEOTIDE SEQUENCE</scope>
    <source>
        <strain evidence="21">TBG_1078</strain>
    </source>
</reference>
<dbReference type="Proteomes" id="UP000645828">
    <property type="component" value="Unassembled WGS sequence"/>
</dbReference>
<feature type="region of interest" description="Disordered" evidence="19">
    <location>
        <begin position="453"/>
        <end position="825"/>
    </location>
</feature>
<evidence type="ECO:0000256" key="3">
    <source>
        <dbReference type="ARBA" id="ARBA00022448"/>
    </source>
</evidence>
<evidence type="ECO:0000256" key="12">
    <source>
        <dbReference type="ARBA" id="ARBA00023054"/>
    </source>
</evidence>
<dbReference type="PANTHER" id="PTHR22014">
    <property type="entry name" value="RNA-BINDING PROTEIN 33"/>
    <property type="match status" value="1"/>
</dbReference>
<dbReference type="PRINTS" id="PR01217">
    <property type="entry name" value="PRICHEXTENSN"/>
</dbReference>
<gene>
    <name evidence="21" type="ORF">NYPRO_LOCUS13176</name>
</gene>
<proteinExistence type="predicted"/>
<comment type="function">
    <text evidence="14">RNA reader protein, which recognizes and binds specific RNAs, thereby regulating RNA metabolic processes, such as mRNA export, mRNA stability and/or translation. Binds a subset of intronless RNAs containing GC-rich elements, such as NORAD, and promotes their nuclear export by recruiting target RNAs to components of the NXF1-NXT1 RNA export machinery. Specifically recognizes and binds N6-methyladenosine (m6A)-containing mRNAs, promoting their demethylation by ALKBH5. Acts as an molecular adapter, which (1) promotes ALKBH5 recruitment to m6A-containing transcripts and (2) activates ALKBH5 demethylase activity by recruiting SENP1, leading to ALKBH5 deSUMOylation and subsequent activation.</text>
</comment>
<dbReference type="EMBL" id="CAJHUB010000749">
    <property type="protein sequence ID" value="CAD7680378.1"/>
    <property type="molecule type" value="Genomic_DNA"/>
</dbReference>
<comment type="subcellular location">
    <subcellularLocation>
        <location evidence="2">Cytoplasm</location>
    </subcellularLocation>
    <subcellularLocation>
        <location evidence="1">Nucleus</location>
    </subcellularLocation>
</comment>
<evidence type="ECO:0000256" key="14">
    <source>
        <dbReference type="ARBA" id="ARBA00054794"/>
    </source>
</evidence>
<dbReference type="GO" id="GO:0003723">
    <property type="term" value="F:RNA binding"/>
    <property type="evidence" value="ECO:0007669"/>
    <property type="project" value="UniProtKB-KW"/>
</dbReference>
<evidence type="ECO:0000256" key="2">
    <source>
        <dbReference type="ARBA" id="ARBA00004496"/>
    </source>
</evidence>
<feature type="compositionally biased region" description="Gly residues" evidence="19">
    <location>
        <begin position="1"/>
        <end position="13"/>
    </location>
</feature>
<feature type="compositionally biased region" description="Polar residues" evidence="19">
    <location>
        <begin position="758"/>
        <end position="767"/>
    </location>
</feature>
<evidence type="ECO:0000256" key="8">
    <source>
        <dbReference type="ARBA" id="ARBA00022816"/>
    </source>
</evidence>
<feature type="compositionally biased region" description="Pro residues" evidence="19">
    <location>
        <begin position="527"/>
        <end position="536"/>
    </location>
</feature>
<dbReference type="PANTHER" id="PTHR22014:SF2">
    <property type="entry name" value="RNA-BINDING PROTEIN 33"/>
    <property type="match status" value="1"/>
</dbReference>
<evidence type="ECO:0000256" key="7">
    <source>
        <dbReference type="ARBA" id="ARBA00022553"/>
    </source>
</evidence>
<keyword evidence="13" id="KW-0539">Nucleus</keyword>
<feature type="region of interest" description="Disordered" evidence="19">
    <location>
        <begin position="865"/>
        <end position="896"/>
    </location>
</feature>
<keyword evidence="3" id="KW-0813">Transport</keyword>
<evidence type="ECO:0000313" key="22">
    <source>
        <dbReference type="Proteomes" id="UP000645828"/>
    </source>
</evidence>
<name>A0A811YYU0_NYCPR</name>
<accession>A0A811YYU0</accession>
<keyword evidence="10" id="KW-0694">RNA-binding</keyword>
<feature type="compositionally biased region" description="Basic and acidic residues" evidence="19">
    <location>
        <begin position="323"/>
        <end position="340"/>
    </location>
</feature>
<evidence type="ECO:0000256" key="10">
    <source>
        <dbReference type="ARBA" id="ARBA00022884"/>
    </source>
</evidence>
<evidence type="ECO:0000256" key="6">
    <source>
        <dbReference type="ARBA" id="ARBA00022499"/>
    </source>
</evidence>
<evidence type="ECO:0000256" key="13">
    <source>
        <dbReference type="ARBA" id="ARBA00023242"/>
    </source>
</evidence>
<feature type="compositionally biased region" description="Basic and acidic residues" evidence="19">
    <location>
        <begin position="20"/>
        <end position="36"/>
    </location>
</feature>
<dbReference type="InterPro" id="IPR039878">
    <property type="entry name" value="RBM33"/>
</dbReference>
<feature type="compositionally biased region" description="Pro residues" evidence="19">
    <location>
        <begin position="544"/>
        <end position="554"/>
    </location>
</feature>
<feature type="region of interest" description="Disordered" evidence="19">
    <location>
        <begin position="294"/>
        <end position="377"/>
    </location>
</feature>
<feature type="domain" description="RRM" evidence="20">
    <location>
        <begin position="1136"/>
        <end position="1203"/>
    </location>
</feature>
<feature type="compositionally biased region" description="Polar residues" evidence="19">
    <location>
        <begin position="719"/>
        <end position="745"/>
    </location>
</feature>
<feature type="compositionally biased region" description="Polar residues" evidence="19">
    <location>
        <begin position="82"/>
        <end position="108"/>
    </location>
</feature>
<dbReference type="GO" id="GO:0005634">
    <property type="term" value="C:nucleus"/>
    <property type="evidence" value="ECO:0007669"/>
    <property type="project" value="UniProtKB-SubCell"/>
</dbReference>
<evidence type="ECO:0000256" key="15">
    <source>
        <dbReference type="ARBA" id="ARBA00063731"/>
    </source>
</evidence>
<keyword evidence="12" id="KW-0175">Coiled coil</keyword>
<evidence type="ECO:0000256" key="18">
    <source>
        <dbReference type="ARBA" id="ARBA00077490"/>
    </source>
</evidence>
<dbReference type="GO" id="GO:0051028">
    <property type="term" value="P:mRNA transport"/>
    <property type="evidence" value="ECO:0007669"/>
    <property type="project" value="UniProtKB-KW"/>
</dbReference>
<evidence type="ECO:0000256" key="11">
    <source>
        <dbReference type="ARBA" id="ARBA00022990"/>
    </source>
</evidence>
<feature type="compositionally biased region" description="Basic residues" evidence="19">
    <location>
        <begin position="301"/>
        <end position="312"/>
    </location>
</feature>
<protein>
    <recommendedName>
        <fullName evidence="16">RNA-binding protein 33</fullName>
    </recommendedName>
    <alternativeName>
        <fullName evidence="18">Proline-rich protein 8</fullName>
    </alternativeName>
    <alternativeName>
        <fullName evidence="17">RNA-binding motif protein 33</fullName>
    </alternativeName>
</protein>
<evidence type="ECO:0000256" key="4">
    <source>
        <dbReference type="ARBA" id="ARBA00022481"/>
    </source>
</evidence>
<dbReference type="InterPro" id="IPR000504">
    <property type="entry name" value="RRM_dom"/>
</dbReference>
<feature type="compositionally biased region" description="Pro residues" evidence="19">
    <location>
        <begin position="628"/>
        <end position="671"/>
    </location>
</feature>
<dbReference type="InterPro" id="IPR035979">
    <property type="entry name" value="RBD_domain_sf"/>
</dbReference>
<feature type="region of interest" description="Disordered" evidence="19">
    <location>
        <begin position="196"/>
        <end position="257"/>
    </location>
</feature>
<feature type="compositionally biased region" description="Pro residues" evidence="19">
    <location>
        <begin position="356"/>
        <end position="375"/>
    </location>
</feature>
<keyword evidence="4" id="KW-0488">Methylation</keyword>
<organism evidence="21 22">
    <name type="scientific">Nyctereutes procyonoides</name>
    <name type="common">Raccoon dog</name>
    <name type="synonym">Canis procyonoides</name>
    <dbReference type="NCBI Taxonomy" id="34880"/>
    <lineage>
        <taxon>Eukaryota</taxon>
        <taxon>Metazoa</taxon>
        <taxon>Chordata</taxon>
        <taxon>Craniata</taxon>
        <taxon>Vertebrata</taxon>
        <taxon>Euteleostomi</taxon>
        <taxon>Mammalia</taxon>
        <taxon>Eutheria</taxon>
        <taxon>Laurasiatheria</taxon>
        <taxon>Carnivora</taxon>
        <taxon>Caniformia</taxon>
        <taxon>Canidae</taxon>
        <taxon>Nyctereutes</taxon>
    </lineage>
</organism>
<evidence type="ECO:0000256" key="19">
    <source>
        <dbReference type="SAM" id="MobiDB-lite"/>
    </source>
</evidence>
<dbReference type="SUPFAM" id="SSF54928">
    <property type="entry name" value="RNA-binding domain, RBD"/>
    <property type="match status" value="1"/>
</dbReference>
<dbReference type="GO" id="GO:0005737">
    <property type="term" value="C:cytoplasm"/>
    <property type="evidence" value="ECO:0007669"/>
    <property type="project" value="UniProtKB-SubCell"/>
</dbReference>
<feature type="compositionally biased region" description="Low complexity" evidence="19">
    <location>
        <begin position="865"/>
        <end position="885"/>
    </location>
</feature>
<evidence type="ECO:0000256" key="1">
    <source>
        <dbReference type="ARBA" id="ARBA00004123"/>
    </source>
</evidence>
<keyword evidence="9" id="KW-0832">Ubl conjugation</keyword>
<dbReference type="Gene3D" id="3.30.70.330">
    <property type="match status" value="1"/>
</dbReference>
<comment type="subunit">
    <text evidence="15">Associates with the NXF1-NXT1 RNA export complex. Interacts with ALKBH5; facilitating ALKBH5 recruitment to m6A-containing transcripts. Interacts with SENP1; promoting ALKBH5 deSUMOylation and subsequent activation.</text>
</comment>
<feature type="compositionally biased region" description="Pro residues" evidence="19">
    <location>
        <begin position="465"/>
        <end position="479"/>
    </location>
</feature>
<feature type="compositionally biased region" description="Low complexity" evidence="19">
    <location>
        <begin position="615"/>
        <end position="627"/>
    </location>
</feature>
<evidence type="ECO:0000313" key="21">
    <source>
        <dbReference type="EMBL" id="CAD7680378.1"/>
    </source>
</evidence>
<dbReference type="InterPro" id="IPR012677">
    <property type="entry name" value="Nucleotide-bd_a/b_plait_sf"/>
</dbReference>
<dbReference type="SMART" id="SM00360">
    <property type="entry name" value="RRM"/>
    <property type="match status" value="1"/>
</dbReference>
<keyword evidence="5" id="KW-0963">Cytoplasm</keyword>
<evidence type="ECO:0000259" key="20">
    <source>
        <dbReference type="SMART" id="SM00360"/>
    </source>
</evidence>
<feature type="compositionally biased region" description="Acidic residues" evidence="19">
    <location>
        <begin position="37"/>
        <end position="49"/>
    </location>
</feature>